<proteinExistence type="predicted"/>
<evidence type="ECO:0000313" key="1">
    <source>
        <dbReference type="EMBL" id="CAG7724042.1"/>
    </source>
</evidence>
<accession>A0A8J2JNS1</accession>
<reference evidence="1" key="1">
    <citation type="submission" date="2021-06" db="EMBL/GenBank/DDBJ databases">
        <authorList>
            <person name="Hodson N. C."/>
            <person name="Mongue J. A."/>
            <person name="Jaron S. K."/>
        </authorList>
    </citation>
    <scope>NUCLEOTIDE SEQUENCE</scope>
</reference>
<evidence type="ECO:0000313" key="2">
    <source>
        <dbReference type="Proteomes" id="UP000708208"/>
    </source>
</evidence>
<organism evidence="1 2">
    <name type="scientific">Allacma fusca</name>
    <dbReference type="NCBI Taxonomy" id="39272"/>
    <lineage>
        <taxon>Eukaryota</taxon>
        <taxon>Metazoa</taxon>
        <taxon>Ecdysozoa</taxon>
        <taxon>Arthropoda</taxon>
        <taxon>Hexapoda</taxon>
        <taxon>Collembola</taxon>
        <taxon>Symphypleona</taxon>
        <taxon>Sminthuridae</taxon>
        <taxon>Allacma</taxon>
    </lineage>
</organism>
<comment type="caution">
    <text evidence="1">The sequence shown here is derived from an EMBL/GenBank/DDBJ whole genome shotgun (WGS) entry which is preliminary data.</text>
</comment>
<dbReference type="EMBL" id="CAJVCH010105147">
    <property type="protein sequence ID" value="CAG7724042.1"/>
    <property type="molecule type" value="Genomic_DNA"/>
</dbReference>
<keyword evidence="2" id="KW-1185">Reference proteome</keyword>
<name>A0A8J2JNS1_9HEXA</name>
<gene>
    <name evidence="1" type="ORF">AFUS01_LOCUS13086</name>
</gene>
<evidence type="ECO:0008006" key="3">
    <source>
        <dbReference type="Google" id="ProtNLM"/>
    </source>
</evidence>
<dbReference type="Proteomes" id="UP000708208">
    <property type="component" value="Unassembled WGS sequence"/>
</dbReference>
<protein>
    <recommendedName>
        <fullName evidence="3">Transposase</fullName>
    </recommendedName>
</protein>
<dbReference type="OrthoDB" id="8186282at2759"/>
<sequence>MTGRGTLPLFKVPHNVKGNSHCCVREVLKPFLEGEGQKRYGEDTSNVYVHHDATSSHNARFTQDYAREQQDRTASTLKGLWKILNEEWNSIPAEKCLEVIVSWQRRLISISKRNGEHVENTGQIHRRVLCPKN</sequence>
<dbReference type="AlphaFoldDB" id="A0A8J2JNS1"/>